<keyword evidence="1" id="KW-0472">Membrane</keyword>
<keyword evidence="1" id="KW-0812">Transmembrane</keyword>
<keyword evidence="3" id="KW-1185">Reference proteome</keyword>
<feature type="transmembrane region" description="Helical" evidence="1">
    <location>
        <begin position="141"/>
        <end position="165"/>
    </location>
</feature>
<proteinExistence type="predicted"/>
<name>A0A919UY93_9ACTN</name>
<feature type="transmembrane region" description="Helical" evidence="1">
    <location>
        <begin position="59"/>
        <end position="77"/>
    </location>
</feature>
<accession>A0A919UY93</accession>
<keyword evidence="1" id="KW-1133">Transmembrane helix</keyword>
<dbReference type="NCBIfam" id="NF041646">
    <property type="entry name" value="VC0807_fam"/>
    <property type="match status" value="1"/>
</dbReference>
<feature type="transmembrane region" description="Helical" evidence="1">
    <location>
        <begin position="34"/>
        <end position="52"/>
    </location>
</feature>
<evidence type="ECO:0008006" key="4">
    <source>
        <dbReference type="Google" id="ProtNLM"/>
    </source>
</evidence>
<evidence type="ECO:0000256" key="1">
    <source>
        <dbReference type="SAM" id="Phobius"/>
    </source>
</evidence>
<feature type="transmembrane region" description="Helical" evidence="1">
    <location>
        <begin position="89"/>
        <end position="105"/>
    </location>
</feature>
<feature type="transmembrane region" description="Helical" evidence="1">
    <location>
        <begin position="177"/>
        <end position="196"/>
    </location>
</feature>
<dbReference type="AlphaFoldDB" id="A0A919UY93"/>
<reference evidence="2" key="1">
    <citation type="submission" date="2021-01" db="EMBL/GenBank/DDBJ databases">
        <title>Whole genome shotgun sequence of Sphaerisporangium rufum NBRC 109079.</title>
        <authorList>
            <person name="Komaki H."/>
            <person name="Tamura T."/>
        </authorList>
    </citation>
    <scope>NUCLEOTIDE SEQUENCE</scope>
    <source>
        <strain evidence="2">NBRC 109079</strain>
    </source>
</reference>
<comment type="caution">
    <text evidence="2">The sequence shown here is derived from an EMBL/GenBank/DDBJ whole genome shotgun (WGS) entry which is preliminary data.</text>
</comment>
<sequence>MTRRRRHRLLLLVDLAGPIALYYLLRLAGQDVHAAALISSLVPGLDLVTALVRRRRPEAVAVFMTVMMLGSALVSLLNGDPRFVLAKEGWLTGVTGLWMLASAWSRQPLTVPFTRLLLEGRIGPGRPRWEVMWELPRFRRIWRVCTVLWGIGLLADAAVRVVMAYTLPLDTVPGLTAAQYVVFVLLMQVVMNVYLVPSGVYNQWSRLYEPLRARQRAGG</sequence>
<protein>
    <recommendedName>
        <fullName evidence="4">Intracellular septation protein A</fullName>
    </recommendedName>
</protein>
<evidence type="ECO:0000313" key="2">
    <source>
        <dbReference type="EMBL" id="GII76619.1"/>
    </source>
</evidence>
<gene>
    <name evidence="2" type="ORF">Sru01_16010</name>
</gene>
<dbReference type="RefSeq" id="WP_203983245.1">
    <property type="nucleotide sequence ID" value="NZ_BOOU01000024.1"/>
</dbReference>
<organism evidence="2 3">
    <name type="scientific">Sphaerisporangium rufum</name>
    <dbReference type="NCBI Taxonomy" id="1381558"/>
    <lineage>
        <taxon>Bacteria</taxon>
        <taxon>Bacillati</taxon>
        <taxon>Actinomycetota</taxon>
        <taxon>Actinomycetes</taxon>
        <taxon>Streptosporangiales</taxon>
        <taxon>Streptosporangiaceae</taxon>
        <taxon>Sphaerisporangium</taxon>
    </lineage>
</organism>
<dbReference type="Proteomes" id="UP000655287">
    <property type="component" value="Unassembled WGS sequence"/>
</dbReference>
<dbReference type="EMBL" id="BOOU01000024">
    <property type="protein sequence ID" value="GII76619.1"/>
    <property type="molecule type" value="Genomic_DNA"/>
</dbReference>
<evidence type="ECO:0000313" key="3">
    <source>
        <dbReference type="Proteomes" id="UP000655287"/>
    </source>
</evidence>
<feature type="transmembrane region" description="Helical" evidence="1">
    <location>
        <begin position="9"/>
        <end position="28"/>
    </location>
</feature>